<dbReference type="Gene3D" id="1.10.510.10">
    <property type="entry name" value="Transferase(Phosphotransferase) domain 1"/>
    <property type="match status" value="1"/>
</dbReference>
<dbReference type="GO" id="GO:0005524">
    <property type="term" value="F:ATP binding"/>
    <property type="evidence" value="ECO:0007669"/>
    <property type="project" value="InterPro"/>
</dbReference>
<dbReference type="AlphaFoldDB" id="A0A7C9CT87"/>
<organism evidence="2">
    <name type="scientific">Opuntia streptacantha</name>
    <name type="common">Prickly pear cactus</name>
    <name type="synonym">Opuntia cardona</name>
    <dbReference type="NCBI Taxonomy" id="393608"/>
    <lineage>
        <taxon>Eukaryota</taxon>
        <taxon>Viridiplantae</taxon>
        <taxon>Streptophyta</taxon>
        <taxon>Embryophyta</taxon>
        <taxon>Tracheophyta</taxon>
        <taxon>Spermatophyta</taxon>
        <taxon>Magnoliopsida</taxon>
        <taxon>eudicotyledons</taxon>
        <taxon>Gunneridae</taxon>
        <taxon>Pentapetalae</taxon>
        <taxon>Caryophyllales</taxon>
        <taxon>Cactineae</taxon>
        <taxon>Cactaceae</taxon>
        <taxon>Opuntioideae</taxon>
        <taxon>Opuntia</taxon>
    </lineage>
</organism>
<dbReference type="InterPro" id="IPR001245">
    <property type="entry name" value="Ser-Thr/Tyr_kinase_cat_dom"/>
</dbReference>
<dbReference type="InterPro" id="IPR000719">
    <property type="entry name" value="Prot_kinase_dom"/>
</dbReference>
<feature type="domain" description="Protein kinase" evidence="1">
    <location>
        <begin position="1"/>
        <end position="121"/>
    </location>
</feature>
<dbReference type="InterPro" id="IPR011009">
    <property type="entry name" value="Kinase-like_dom_sf"/>
</dbReference>
<dbReference type="Pfam" id="PF07714">
    <property type="entry name" value="PK_Tyr_Ser-Thr"/>
    <property type="match status" value="1"/>
</dbReference>
<dbReference type="SUPFAM" id="SSF56112">
    <property type="entry name" value="Protein kinase-like (PK-like)"/>
    <property type="match status" value="1"/>
</dbReference>
<sequence length="151" mass="16690">MAPEYAMEGIYSVKSDVYSFGVILLEMITGIKSLGFHLCGKGPSLQAYAWNIWVQGRALELIDPVMNGSDSLDIDQFLRCLHIGLLCVQEDASDRPIISLVIQMLKTKSIDDLHTPKHPAFSVGSFDDHYEASPRTSTSMQCFTASYLATP</sequence>
<dbReference type="PANTHER" id="PTHR27006:SF586">
    <property type="entry name" value="CYSTEINE-RICH RECEPTOR-LIKE PROTEIN KINASE 10"/>
    <property type="match status" value="1"/>
</dbReference>
<accession>A0A7C9CT87</accession>
<name>A0A7C9CT87_OPUST</name>
<dbReference type="GO" id="GO:0004672">
    <property type="term" value="F:protein kinase activity"/>
    <property type="evidence" value="ECO:0007669"/>
    <property type="project" value="InterPro"/>
</dbReference>
<reference evidence="2" key="1">
    <citation type="journal article" date="2013" name="J. Plant Res.">
        <title>Effect of fungi and light on seed germination of three Opuntia species from semiarid lands of central Mexico.</title>
        <authorList>
            <person name="Delgado-Sanchez P."/>
            <person name="Jimenez-Bremont J.F."/>
            <person name="Guerrero-Gonzalez Mde L."/>
            <person name="Flores J."/>
        </authorList>
    </citation>
    <scope>NUCLEOTIDE SEQUENCE</scope>
    <source>
        <tissue evidence="2">Cladode</tissue>
    </source>
</reference>
<dbReference type="PROSITE" id="PS50011">
    <property type="entry name" value="PROTEIN_KINASE_DOM"/>
    <property type="match status" value="1"/>
</dbReference>
<proteinExistence type="predicted"/>
<evidence type="ECO:0000259" key="1">
    <source>
        <dbReference type="PROSITE" id="PS50011"/>
    </source>
</evidence>
<protein>
    <recommendedName>
        <fullName evidence="1">Protein kinase domain-containing protein</fullName>
    </recommendedName>
</protein>
<dbReference type="EMBL" id="GISG01041455">
    <property type="protein sequence ID" value="MBA4623005.1"/>
    <property type="molecule type" value="Transcribed_RNA"/>
</dbReference>
<reference evidence="2" key="2">
    <citation type="submission" date="2020-07" db="EMBL/GenBank/DDBJ databases">
        <authorList>
            <person name="Vera ALvarez R."/>
            <person name="Arias-Moreno D.M."/>
            <person name="Jimenez-Jacinto V."/>
            <person name="Jimenez-Bremont J.F."/>
            <person name="Swaminathan K."/>
            <person name="Moose S.P."/>
            <person name="Guerrero-Gonzalez M.L."/>
            <person name="Marino-Ramirez L."/>
            <person name="Landsman D."/>
            <person name="Rodriguez-Kessler M."/>
            <person name="Delgado-Sanchez P."/>
        </authorList>
    </citation>
    <scope>NUCLEOTIDE SEQUENCE</scope>
    <source>
        <tissue evidence="2">Cladode</tissue>
    </source>
</reference>
<evidence type="ECO:0000313" key="2">
    <source>
        <dbReference type="EMBL" id="MBA4623005.1"/>
    </source>
</evidence>
<dbReference type="PANTHER" id="PTHR27006">
    <property type="entry name" value="PROMASTIGOTE SURFACE ANTIGEN PROTEIN PSA"/>
    <property type="match status" value="1"/>
</dbReference>